<evidence type="ECO:0008006" key="3">
    <source>
        <dbReference type="Google" id="ProtNLM"/>
    </source>
</evidence>
<evidence type="ECO:0000313" key="1">
    <source>
        <dbReference type="EMBL" id="GDY33682.1"/>
    </source>
</evidence>
<comment type="caution">
    <text evidence="1">The sequence shown here is derived from an EMBL/GenBank/DDBJ whole genome shotgun (WGS) entry which is preliminary data.</text>
</comment>
<keyword evidence="2" id="KW-1185">Reference proteome</keyword>
<dbReference type="AlphaFoldDB" id="A0A4D4JE43"/>
<dbReference type="Proteomes" id="UP000298860">
    <property type="component" value="Unassembled WGS sequence"/>
</dbReference>
<accession>A0A4D4JE43</accession>
<proteinExistence type="predicted"/>
<name>A0A4D4JE43_9PSEU</name>
<sequence length="114" mass="11809">MAAGVAVTPVAAVSPPARASVGTEDCIFPRPFFGPPTTEVTVSGCGFWPNEGIEVLFGGGAGDPRARTRANGKGEFVTKFLVPGDERAGARVLTAVGLSSKLFARSHFLVQNHP</sequence>
<reference evidence="2" key="1">
    <citation type="submission" date="2019-04" db="EMBL/GenBank/DDBJ databases">
        <title>Draft genome sequence of Pseudonocardiaceae bacterium SL3-2-4.</title>
        <authorList>
            <person name="Ningsih F."/>
            <person name="Yokota A."/>
            <person name="Sakai Y."/>
            <person name="Nanatani K."/>
            <person name="Yabe S."/>
            <person name="Oetari A."/>
            <person name="Sjamsuridzal W."/>
        </authorList>
    </citation>
    <scope>NUCLEOTIDE SEQUENCE [LARGE SCALE GENOMIC DNA]</scope>
    <source>
        <strain evidence="2">SL3-2-4</strain>
    </source>
</reference>
<evidence type="ECO:0000313" key="2">
    <source>
        <dbReference type="Proteomes" id="UP000298860"/>
    </source>
</evidence>
<protein>
    <recommendedName>
        <fullName evidence="3">IPT/TIG domain-containing protein</fullName>
    </recommendedName>
</protein>
<gene>
    <name evidence="1" type="ORF">GTS_53150</name>
</gene>
<organism evidence="1 2">
    <name type="scientific">Gandjariella thermophila</name>
    <dbReference type="NCBI Taxonomy" id="1931992"/>
    <lineage>
        <taxon>Bacteria</taxon>
        <taxon>Bacillati</taxon>
        <taxon>Actinomycetota</taxon>
        <taxon>Actinomycetes</taxon>
        <taxon>Pseudonocardiales</taxon>
        <taxon>Pseudonocardiaceae</taxon>
        <taxon>Gandjariella</taxon>
    </lineage>
</organism>
<dbReference type="EMBL" id="BJFL01000051">
    <property type="protein sequence ID" value="GDY33682.1"/>
    <property type="molecule type" value="Genomic_DNA"/>
</dbReference>